<keyword evidence="3" id="KW-1185">Reference proteome</keyword>
<dbReference type="RefSeq" id="WP_279246471.1">
    <property type="nucleotide sequence ID" value="NZ_SHNN01000003.1"/>
</dbReference>
<feature type="chain" id="PRO_5046586062" evidence="1">
    <location>
        <begin position="23"/>
        <end position="218"/>
    </location>
</feature>
<proteinExistence type="predicted"/>
<dbReference type="PANTHER" id="PTHR36573:SF1">
    <property type="entry name" value="INTERMEMBRANE PHOSPHOLIPID TRANSPORT SYSTEM BINDING PROTEIN MLAC"/>
    <property type="match status" value="1"/>
</dbReference>
<comment type="caution">
    <text evidence="2">The sequence shown here is derived from an EMBL/GenBank/DDBJ whole genome shotgun (WGS) entry which is preliminary data.</text>
</comment>
<dbReference type="InterPro" id="IPR042245">
    <property type="entry name" value="Tgt2/MlaC_sf"/>
</dbReference>
<gene>
    <name evidence="2" type="ORF">EYC98_16425</name>
</gene>
<protein>
    <submittedName>
        <fullName evidence="2">ABC transporter substrate-binding protein</fullName>
    </submittedName>
</protein>
<dbReference type="Pfam" id="PF05494">
    <property type="entry name" value="MlaC"/>
    <property type="match status" value="1"/>
</dbReference>
<feature type="signal peptide" evidence="1">
    <location>
        <begin position="1"/>
        <end position="22"/>
    </location>
</feature>
<reference evidence="2" key="1">
    <citation type="submission" date="2019-02" db="EMBL/GenBank/DDBJ databases">
        <authorList>
            <person name="Li S.-H."/>
        </authorList>
    </citation>
    <scope>NUCLEOTIDE SEQUENCE</scope>
    <source>
        <strain evidence="2">IMCC14734</strain>
    </source>
</reference>
<sequence>MFDSLMKVIAILAFLAVPVVGAAETAAPSAQQLVTSATDRVMVVVQAAPDYIDEDPERYYAELLVILDEVVDFSGFAKGVMGTYATKSYYQSLSAEGKAQLREHVKSFTQEMRFGLVRTYGKGLLAFGGSRVEVLPTDAEEEKGNKVSVVQLIHGDADEPYQIYYQMRRARSGDWRLRNLIVESINLGQVYRNQFQAAVRDNNGDLKAVIDNWTPEEI</sequence>
<dbReference type="PIRSF" id="PIRSF004649">
    <property type="entry name" value="MlaC"/>
    <property type="match status" value="1"/>
</dbReference>
<dbReference type="PANTHER" id="PTHR36573">
    <property type="entry name" value="INTERMEMBRANE PHOSPHOLIPID TRANSPORT SYSTEM BINDING PROTEIN MLAC"/>
    <property type="match status" value="1"/>
</dbReference>
<dbReference type="EMBL" id="SHNN01000003">
    <property type="protein sequence ID" value="MCX2982451.1"/>
    <property type="molecule type" value="Genomic_DNA"/>
</dbReference>
<accession>A0ABT3TJF4</accession>
<organism evidence="2 3">
    <name type="scientific">Candidatus Litorirhabdus singularis</name>
    <dbReference type="NCBI Taxonomy" id="2518993"/>
    <lineage>
        <taxon>Bacteria</taxon>
        <taxon>Pseudomonadati</taxon>
        <taxon>Pseudomonadota</taxon>
        <taxon>Gammaproteobacteria</taxon>
        <taxon>Cellvibrionales</taxon>
        <taxon>Halieaceae</taxon>
        <taxon>Candidatus Litorirhabdus</taxon>
    </lineage>
</organism>
<evidence type="ECO:0000256" key="1">
    <source>
        <dbReference type="SAM" id="SignalP"/>
    </source>
</evidence>
<dbReference type="InterPro" id="IPR008869">
    <property type="entry name" value="MlaC/ttg2D"/>
</dbReference>
<dbReference type="Proteomes" id="UP001143362">
    <property type="component" value="Unassembled WGS sequence"/>
</dbReference>
<evidence type="ECO:0000313" key="2">
    <source>
        <dbReference type="EMBL" id="MCX2982451.1"/>
    </source>
</evidence>
<dbReference type="Gene3D" id="3.10.450.710">
    <property type="entry name" value="Tgt2/MlaC"/>
    <property type="match status" value="1"/>
</dbReference>
<evidence type="ECO:0000313" key="3">
    <source>
        <dbReference type="Proteomes" id="UP001143362"/>
    </source>
</evidence>
<name>A0ABT3TJF4_9GAMM</name>
<keyword evidence="1" id="KW-0732">Signal</keyword>